<name>A0A0D2JF16_9EURO</name>
<dbReference type="GO" id="GO:0005829">
    <property type="term" value="C:cytosol"/>
    <property type="evidence" value="ECO:0007669"/>
    <property type="project" value="TreeGrafter"/>
</dbReference>
<keyword evidence="4" id="KW-1185">Reference proteome</keyword>
<dbReference type="STRING" id="1442369.A0A0D2JF16"/>
<dbReference type="Proteomes" id="UP000053617">
    <property type="component" value="Unassembled WGS sequence"/>
</dbReference>
<accession>A0A0D2JF16</accession>
<protein>
    <recommendedName>
        <fullName evidence="2">Glycolipid transfer protein domain-containing protein</fullName>
    </recommendedName>
</protein>
<evidence type="ECO:0000313" key="3">
    <source>
        <dbReference type="EMBL" id="KIX07795.1"/>
    </source>
</evidence>
<evidence type="ECO:0000313" key="4">
    <source>
        <dbReference type="Proteomes" id="UP000053617"/>
    </source>
</evidence>
<dbReference type="GO" id="GO:1902388">
    <property type="term" value="F:ceramide 1-phosphate transfer activity"/>
    <property type="evidence" value="ECO:0007669"/>
    <property type="project" value="TreeGrafter"/>
</dbReference>
<dbReference type="FunFam" id="1.10.3520.10:FF:000001">
    <property type="entry name" value="Pleckstrin domain-containing family A member 8"/>
    <property type="match status" value="1"/>
</dbReference>
<dbReference type="PANTHER" id="PTHR10219">
    <property type="entry name" value="GLYCOLIPID TRANSFER PROTEIN-RELATED"/>
    <property type="match status" value="1"/>
</dbReference>
<dbReference type="GO" id="GO:1902387">
    <property type="term" value="F:ceramide 1-phosphate binding"/>
    <property type="evidence" value="ECO:0007669"/>
    <property type="project" value="TreeGrafter"/>
</dbReference>
<proteinExistence type="predicted"/>
<dbReference type="Pfam" id="PF08718">
    <property type="entry name" value="GLTP"/>
    <property type="match status" value="1"/>
</dbReference>
<gene>
    <name evidence="3" type="ORF">Z518_02449</name>
</gene>
<feature type="domain" description="Glycolipid transfer protein" evidence="2">
    <location>
        <begin position="31"/>
        <end position="179"/>
    </location>
</feature>
<keyword evidence="1" id="KW-0813">Transport</keyword>
<dbReference type="OrthoDB" id="205255at2759"/>
<reference evidence="3 4" key="1">
    <citation type="submission" date="2015-01" db="EMBL/GenBank/DDBJ databases">
        <title>The Genome Sequence of Rhinocladiella mackenzie CBS 650.93.</title>
        <authorList>
            <consortium name="The Broad Institute Genomics Platform"/>
            <person name="Cuomo C."/>
            <person name="de Hoog S."/>
            <person name="Gorbushina A."/>
            <person name="Stielow B."/>
            <person name="Teixiera M."/>
            <person name="Abouelleil A."/>
            <person name="Chapman S.B."/>
            <person name="Priest M."/>
            <person name="Young S.K."/>
            <person name="Wortman J."/>
            <person name="Nusbaum C."/>
            <person name="Birren B."/>
        </authorList>
    </citation>
    <scope>NUCLEOTIDE SEQUENCE [LARGE SCALE GENOMIC DNA]</scope>
    <source>
        <strain evidence="3 4">CBS 650.93</strain>
    </source>
</reference>
<dbReference type="SUPFAM" id="SSF110004">
    <property type="entry name" value="Glycolipid transfer protein, GLTP"/>
    <property type="match status" value="1"/>
</dbReference>
<dbReference type="VEuPathDB" id="FungiDB:Z518_02449"/>
<sequence>MIKPQIPPGKTWVDTHKQSFADIAILDDQRVPTTEFLNATEATTTIFDLLGSPVFTPIKNDLLFNIGRIRDRQKEAPEESTTLQSLVESESASGSHSAVQGLTWLVRGLDFMAQAFRGDLRENKSVPIGEQKPPKEVAELFRASYKTALSPYHNFLIRPFFRAAMNAAPCRRDLYHRLSGESTEPEATKEALKRWVDALERIVEILKMFLAQRSDQMVEEYGP</sequence>
<organism evidence="3 4">
    <name type="scientific">Rhinocladiella mackenziei CBS 650.93</name>
    <dbReference type="NCBI Taxonomy" id="1442369"/>
    <lineage>
        <taxon>Eukaryota</taxon>
        <taxon>Fungi</taxon>
        <taxon>Dikarya</taxon>
        <taxon>Ascomycota</taxon>
        <taxon>Pezizomycotina</taxon>
        <taxon>Eurotiomycetes</taxon>
        <taxon>Chaetothyriomycetidae</taxon>
        <taxon>Chaetothyriales</taxon>
        <taxon>Herpotrichiellaceae</taxon>
        <taxon>Rhinocladiella</taxon>
    </lineage>
</organism>
<dbReference type="GeneID" id="25290520"/>
<dbReference type="InterPro" id="IPR036497">
    <property type="entry name" value="GLTP_sf"/>
</dbReference>
<dbReference type="InterPro" id="IPR014830">
    <property type="entry name" value="Glycolipid_transfer_prot_dom"/>
</dbReference>
<dbReference type="GO" id="GO:0016020">
    <property type="term" value="C:membrane"/>
    <property type="evidence" value="ECO:0007669"/>
    <property type="project" value="TreeGrafter"/>
</dbReference>
<evidence type="ECO:0000259" key="2">
    <source>
        <dbReference type="Pfam" id="PF08718"/>
    </source>
</evidence>
<dbReference type="Gene3D" id="1.10.3520.10">
    <property type="entry name" value="Glycolipid transfer protein"/>
    <property type="match status" value="1"/>
</dbReference>
<evidence type="ECO:0000256" key="1">
    <source>
        <dbReference type="ARBA" id="ARBA00022448"/>
    </source>
</evidence>
<dbReference type="PANTHER" id="PTHR10219:SF25">
    <property type="entry name" value="PLECKSTRIN HOMOLOGY DOMAIN-CONTAINING FAMILY A MEMBER 8"/>
    <property type="match status" value="1"/>
</dbReference>
<dbReference type="AlphaFoldDB" id="A0A0D2JF16"/>
<dbReference type="EMBL" id="KN847476">
    <property type="protein sequence ID" value="KIX07795.1"/>
    <property type="molecule type" value="Genomic_DNA"/>
</dbReference>
<dbReference type="HOGENOM" id="CLU_079400_0_0_1"/>
<dbReference type="RefSeq" id="XP_013274931.1">
    <property type="nucleotide sequence ID" value="XM_013419477.1"/>
</dbReference>